<dbReference type="EMBL" id="PEXT01000008">
    <property type="protein sequence ID" value="PIS43605.1"/>
    <property type="molecule type" value="Genomic_DNA"/>
</dbReference>
<dbReference type="Pfam" id="PF08843">
    <property type="entry name" value="AbiEii"/>
    <property type="match status" value="1"/>
</dbReference>
<gene>
    <name evidence="1" type="ORF">COT23_00415</name>
</gene>
<comment type="caution">
    <text evidence="1">The sequence shown here is derived from an EMBL/GenBank/DDBJ whole genome shotgun (WGS) entry which is preliminary data.</text>
</comment>
<dbReference type="AlphaFoldDB" id="A0A2H0YYQ8"/>
<dbReference type="Proteomes" id="UP000228687">
    <property type="component" value="Unassembled WGS sequence"/>
</dbReference>
<evidence type="ECO:0000313" key="1">
    <source>
        <dbReference type="EMBL" id="PIS43605.1"/>
    </source>
</evidence>
<name>A0A2H0YYQ8_9BACT</name>
<accession>A0A2H0YYQ8</accession>
<sequence length="206" mass="24237">MSPTHKEILTREQILLLPLLAQFKKDWGLVGGTATALYLGHRESIDFDMFSYKSFGNLSLQRRIEKVRKIDEIFVNKGGEFTFVISPVKFTFFHYPFDIDYSESFEGVIRMPTLLTLAAMKAFAIGQRNKWKDYVDMYFILRDHYGVDEISTHAHMLFGDKFNERMFRNQLSYFDDINYSEAVIFKNSFEVPDDEIRRALIEYSLT</sequence>
<organism evidence="1 2">
    <name type="scientific">Candidatus Kaiserbacteria bacterium CG08_land_8_20_14_0_20_50_21</name>
    <dbReference type="NCBI Taxonomy" id="1974604"/>
    <lineage>
        <taxon>Bacteria</taxon>
        <taxon>Candidatus Kaiseribacteriota</taxon>
    </lineage>
</organism>
<evidence type="ECO:0008006" key="3">
    <source>
        <dbReference type="Google" id="ProtNLM"/>
    </source>
</evidence>
<proteinExistence type="predicted"/>
<evidence type="ECO:0000313" key="2">
    <source>
        <dbReference type="Proteomes" id="UP000228687"/>
    </source>
</evidence>
<dbReference type="InterPro" id="IPR014942">
    <property type="entry name" value="AbiEii"/>
</dbReference>
<protein>
    <recommendedName>
        <fullName evidence="3">Nucleotidyl transferase AbiEii/AbiGii toxin family protein</fullName>
    </recommendedName>
</protein>
<reference evidence="2" key="1">
    <citation type="submission" date="2017-09" db="EMBL/GenBank/DDBJ databases">
        <title>Depth-based differentiation of microbial function through sediment-hosted aquifers and enrichment of novel symbionts in the deep terrestrial subsurface.</title>
        <authorList>
            <person name="Probst A.J."/>
            <person name="Ladd B."/>
            <person name="Jarett J.K."/>
            <person name="Geller-Mcgrath D.E."/>
            <person name="Sieber C.M.K."/>
            <person name="Emerson J.B."/>
            <person name="Anantharaman K."/>
            <person name="Thomas B.C."/>
            <person name="Malmstrom R."/>
            <person name="Stieglmeier M."/>
            <person name="Klingl A."/>
            <person name="Woyke T."/>
            <person name="Ryan C.M."/>
            <person name="Banfield J.F."/>
        </authorList>
    </citation>
    <scope>NUCLEOTIDE SEQUENCE [LARGE SCALE GENOMIC DNA]</scope>
</reference>